<sequence length="37" mass="4202">MKLYKYKNFNLSELLQFFVILGPSLLWVGGEVVGKLG</sequence>
<evidence type="ECO:0000313" key="1">
    <source>
        <dbReference type="EMBL" id="EKR98117.1"/>
    </source>
</evidence>
<accession>A0AA87MJQ8</accession>
<dbReference type="AlphaFoldDB" id="A0AA87MJQ8"/>
<dbReference type="Proteomes" id="UP000001343">
    <property type="component" value="Unassembled WGS sequence"/>
</dbReference>
<name>A0AA87MJQ8_9LEPT</name>
<evidence type="ECO:0000313" key="2">
    <source>
        <dbReference type="Proteomes" id="UP000001343"/>
    </source>
</evidence>
<protein>
    <submittedName>
        <fullName evidence="1">Uncharacterized protein</fullName>
    </submittedName>
</protein>
<comment type="caution">
    <text evidence="1">The sequence shown here is derived from an EMBL/GenBank/DDBJ whole genome shotgun (WGS) entry which is preliminary data.</text>
</comment>
<dbReference type="EMBL" id="AKWM02000084">
    <property type="protein sequence ID" value="EKR98117.1"/>
    <property type="molecule type" value="Genomic_DNA"/>
</dbReference>
<organism evidence="1 2">
    <name type="scientific">Leptospira mayottensis 200901122</name>
    <dbReference type="NCBI Taxonomy" id="1193010"/>
    <lineage>
        <taxon>Bacteria</taxon>
        <taxon>Pseudomonadati</taxon>
        <taxon>Spirochaetota</taxon>
        <taxon>Spirochaetia</taxon>
        <taxon>Leptospirales</taxon>
        <taxon>Leptospiraceae</taxon>
        <taxon>Leptospira</taxon>
    </lineage>
</organism>
<proteinExistence type="predicted"/>
<reference evidence="1 2" key="1">
    <citation type="journal article" date="2014" name="Int. J. Syst. Evol. Microbiol.">
        <title>Leptospira mayottensis sp. nov., a pathogenic species of the genus Leptospira isolated from humans.</title>
        <authorList>
            <person name="Bourhy P."/>
            <person name="Collet L."/>
            <person name="Brisse S."/>
            <person name="Picardeau M."/>
        </authorList>
    </citation>
    <scope>NUCLEOTIDE SEQUENCE [LARGE SCALE GENOMIC DNA]</scope>
    <source>
        <strain evidence="1 2">200901122</strain>
    </source>
</reference>
<gene>
    <name evidence="1" type="ORF">LEP1GSC125_1590</name>
</gene>